<name>W4FTI7_APHAT</name>
<dbReference type="OrthoDB" id="86419at2759"/>
<evidence type="ECO:0000313" key="2">
    <source>
        <dbReference type="EMBL" id="ETV70251.1"/>
    </source>
</evidence>
<reference evidence="2" key="1">
    <citation type="submission" date="2013-12" db="EMBL/GenBank/DDBJ databases">
        <title>The Genome Sequence of Aphanomyces astaci APO3.</title>
        <authorList>
            <consortium name="The Broad Institute Genomics Platform"/>
            <person name="Russ C."/>
            <person name="Tyler B."/>
            <person name="van West P."/>
            <person name="Dieguez-Uribeondo J."/>
            <person name="Young S.K."/>
            <person name="Zeng Q."/>
            <person name="Gargeya S."/>
            <person name="Fitzgerald M."/>
            <person name="Abouelleil A."/>
            <person name="Alvarado L."/>
            <person name="Chapman S.B."/>
            <person name="Gainer-Dewar J."/>
            <person name="Goldberg J."/>
            <person name="Griggs A."/>
            <person name="Gujja S."/>
            <person name="Hansen M."/>
            <person name="Howarth C."/>
            <person name="Imamovic A."/>
            <person name="Ireland A."/>
            <person name="Larimer J."/>
            <person name="McCowan C."/>
            <person name="Murphy C."/>
            <person name="Pearson M."/>
            <person name="Poon T.W."/>
            <person name="Priest M."/>
            <person name="Roberts A."/>
            <person name="Saif S."/>
            <person name="Shea T."/>
            <person name="Sykes S."/>
            <person name="Wortman J."/>
            <person name="Nusbaum C."/>
            <person name="Birren B."/>
        </authorList>
    </citation>
    <scope>NUCLEOTIDE SEQUENCE [LARGE SCALE GENOMIC DNA]</scope>
    <source>
        <strain evidence="2">APO3</strain>
    </source>
</reference>
<proteinExistence type="predicted"/>
<feature type="coiled-coil region" evidence="1">
    <location>
        <begin position="133"/>
        <end position="160"/>
    </location>
</feature>
<accession>W4FTI7</accession>
<gene>
    <name evidence="2" type="ORF">H257_14153</name>
</gene>
<dbReference type="GeneID" id="20816149"/>
<evidence type="ECO:0000256" key="1">
    <source>
        <dbReference type="SAM" id="Coils"/>
    </source>
</evidence>
<dbReference type="EMBL" id="KI913167">
    <property type="protein sequence ID" value="ETV70251.1"/>
    <property type="molecule type" value="Genomic_DNA"/>
</dbReference>
<keyword evidence="1" id="KW-0175">Coiled coil</keyword>
<sequence>MSFVSPLDAELAATLVTQLRDMRELVDDTKEFWAFWTGWRRILKAVPCDYTMYSMGRFHGKKKYKVNYLPLHCADNALGIHSYIAELATWMKKSKLQTTFHEMRQKWLQFAKNKSQAITSDLQRHTTCMEVPRHVLEYQVRDLKRRLETAEAILEAQVSKQRRLAAKVYDEFPARPHD</sequence>
<dbReference type="RefSeq" id="XP_009840210.1">
    <property type="nucleotide sequence ID" value="XM_009841908.1"/>
</dbReference>
<dbReference type="AlphaFoldDB" id="W4FTI7"/>
<protein>
    <submittedName>
        <fullName evidence="2">Uncharacterized protein</fullName>
    </submittedName>
</protein>
<organism evidence="2">
    <name type="scientific">Aphanomyces astaci</name>
    <name type="common">Crayfish plague agent</name>
    <dbReference type="NCBI Taxonomy" id="112090"/>
    <lineage>
        <taxon>Eukaryota</taxon>
        <taxon>Sar</taxon>
        <taxon>Stramenopiles</taxon>
        <taxon>Oomycota</taxon>
        <taxon>Saprolegniomycetes</taxon>
        <taxon>Saprolegniales</taxon>
        <taxon>Verrucalvaceae</taxon>
        <taxon>Aphanomyces</taxon>
    </lineage>
</organism>
<dbReference type="VEuPathDB" id="FungiDB:H257_14153"/>